<comment type="similarity">
    <text evidence="2 3">Belongs to the peptidase S26 family.</text>
</comment>
<comment type="caution">
    <text evidence="5">The sequence shown here is derived from an EMBL/GenBank/DDBJ whole genome shotgun (WGS) entry which is preliminary data.</text>
</comment>
<dbReference type="AlphaFoldDB" id="E6J2F7"/>
<gene>
    <name evidence="5" type="primary">lepB</name>
    <name evidence="5" type="ORF">HMPREF0813_01447</name>
</gene>
<keyword evidence="3" id="KW-0472">Membrane</keyword>
<keyword evidence="3" id="KW-0812">Transmembrane</keyword>
<reference evidence="5 6" key="1">
    <citation type="submission" date="2010-11" db="EMBL/GenBank/DDBJ databases">
        <authorList>
            <person name="Weinstock G."/>
            <person name="Sodergren E."/>
            <person name="Clifton S."/>
            <person name="Fulton L."/>
            <person name="Fulton B."/>
            <person name="Courtney L."/>
            <person name="Fronick C."/>
            <person name="Harrison M."/>
            <person name="Strong C."/>
            <person name="Farmer C."/>
            <person name="Delahaunty K."/>
            <person name="Markovic C."/>
            <person name="Hall O."/>
            <person name="Minx P."/>
            <person name="Tomlinson C."/>
            <person name="Mitreva M."/>
            <person name="Hou S."/>
            <person name="Chen J."/>
            <person name="Wollam A."/>
            <person name="Pepin K.H."/>
            <person name="Johnson M."/>
            <person name="Bhonagiri V."/>
            <person name="Zhang X."/>
            <person name="Suruliraj S."/>
            <person name="Warren W."/>
            <person name="Chinwalla A."/>
            <person name="Mardis E.R."/>
            <person name="Wilson R.K."/>
        </authorList>
    </citation>
    <scope>NUCLEOTIDE SEQUENCE [LARGE SCALE GENOMIC DNA]</scope>
    <source>
        <strain evidence="5 6">F0211</strain>
    </source>
</reference>
<dbReference type="Gene3D" id="2.10.109.10">
    <property type="entry name" value="Umud Fragment, subunit A"/>
    <property type="match status" value="1"/>
</dbReference>
<evidence type="ECO:0000313" key="5">
    <source>
        <dbReference type="EMBL" id="EFU22093.1"/>
    </source>
</evidence>
<dbReference type="SUPFAM" id="SSF51306">
    <property type="entry name" value="LexA/Signal peptidase"/>
    <property type="match status" value="1"/>
</dbReference>
<dbReference type="eggNOG" id="COG0681">
    <property type="taxonomic scope" value="Bacteria"/>
</dbReference>
<dbReference type="GO" id="GO:0005886">
    <property type="term" value="C:plasma membrane"/>
    <property type="evidence" value="ECO:0007669"/>
    <property type="project" value="UniProtKB-SubCell"/>
</dbReference>
<proteinExistence type="inferred from homology"/>
<evidence type="ECO:0000256" key="3">
    <source>
        <dbReference type="RuleBase" id="RU362042"/>
    </source>
</evidence>
<evidence type="ECO:0000256" key="2">
    <source>
        <dbReference type="ARBA" id="ARBA00009370"/>
    </source>
</evidence>
<dbReference type="GO" id="GO:0006465">
    <property type="term" value="P:signal peptide processing"/>
    <property type="evidence" value="ECO:0007669"/>
    <property type="project" value="InterPro"/>
</dbReference>
<dbReference type="InterPro" id="IPR000223">
    <property type="entry name" value="Pept_S26A_signal_pept_1"/>
</dbReference>
<dbReference type="InterPro" id="IPR019533">
    <property type="entry name" value="Peptidase_S26"/>
</dbReference>
<dbReference type="Pfam" id="PF10502">
    <property type="entry name" value="Peptidase_S26"/>
    <property type="match status" value="1"/>
</dbReference>
<dbReference type="EMBL" id="AECT01000035">
    <property type="protein sequence ID" value="EFU22093.1"/>
    <property type="molecule type" value="Genomic_DNA"/>
</dbReference>
<dbReference type="GO" id="GO:0004252">
    <property type="term" value="F:serine-type endopeptidase activity"/>
    <property type="evidence" value="ECO:0007669"/>
    <property type="project" value="InterPro"/>
</dbReference>
<dbReference type="EC" id="3.4.21.89" evidence="3"/>
<sequence length="193" mass="22392">MSRRRGETMVKRDLIRNVIFLSIVVVIIACLRIFIFTPYRITVKDANHFLQDKDVVVANKNEEIKRDDFVLYEVKGKEHVGRVIGLGNDSVVYMDDVLYLNNKIKSEDYLTKAKEEYLAKATSTGYFTHDFTIQTLTKSNENKIPAQSYLILNDNRQDMEDSRKFGLITEKQIKGVISFRVLPLNQFGFIKTK</sequence>
<dbReference type="GO" id="GO:0009003">
    <property type="term" value="F:signal peptidase activity"/>
    <property type="evidence" value="ECO:0007669"/>
    <property type="project" value="UniProtKB-EC"/>
</dbReference>
<name>E6J2F7_STRAP</name>
<evidence type="ECO:0000313" key="6">
    <source>
        <dbReference type="Proteomes" id="UP000002973"/>
    </source>
</evidence>
<dbReference type="PRINTS" id="PR00727">
    <property type="entry name" value="LEADERPTASE"/>
</dbReference>
<keyword evidence="3 5" id="KW-0378">Hydrolase</keyword>
<protein>
    <recommendedName>
        <fullName evidence="3">Signal peptidase I</fullName>
        <ecNumber evidence="3">3.4.21.89</ecNumber>
    </recommendedName>
</protein>
<dbReference type="PANTHER" id="PTHR43390:SF1">
    <property type="entry name" value="CHLOROPLAST PROCESSING PEPTIDASE"/>
    <property type="match status" value="1"/>
</dbReference>
<comment type="subcellular location">
    <subcellularLocation>
        <location evidence="1">Cell membrane</location>
        <topology evidence="1">Single-pass type II membrane protein</topology>
    </subcellularLocation>
    <subcellularLocation>
        <location evidence="3">Membrane</location>
        <topology evidence="3">Single-pass type II membrane protein</topology>
    </subcellularLocation>
</comment>
<keyword evidence="3" id="KW-1133">Transmembrane helix</keyword>
<dbReference type="NCBIfam" id="TIGR02227">
    <property type="entry name" value="sigpep_I_bact"/>
    <property type="match status" value="1"/>
</dbReference>
<dbReference type="Proteomes" id="UP000002973">
    <property type="component" value="Unassembled WGS sequence"/>
</dbReference>
<feature type="transmembrane region" description="Helical" evidence="3">
    <location>
        <begin position="14"/>
        <end position="35"/>
    </location>
</feature>
<organism evidence="5 6">
    <name type="scientific">Streptococcus anginosus F0211</name>
    <dbReference type="NCBI Taxonomy" id="706437"/>
    <lineage>
        <taxon>Bacteria</taxon>
        <taxon>Bacillati</taxon>
        <taxon>Bacillota</taxon>
        <taxon>Bacilli</taxon>
        <taxon>Lactobacillales</taxon>
        <taxon>Streptococcaceae</taxon>
        <taxon>Streptococcus</taxon>
        <taxon>Streptococcus anginosus group</taxon>
    </lineage>
</organism>
<feature type="domain" description="Peptidase S26" evidence="4">
    <location>
        <begin position="17"/>
        <end position="181"/>
    </location>
</feature>
<dbReference type="PROSITE" id="PS51257">
    <property type="entry name" value="PROKAR_LIPOPROTEIN"/>
    <property type="match status" value="1"/>
</dbReference>
<accession>E6J2F7</accession>
<evidence type="ECO:0000259" key="4">
    <source>
        <dbReference type="Pfam" id="PF10502"/>
    </source>
</evidence>
<dbReference type="InterPro" id="IPR036286">
    <property type="entry name" value="LexA/Signal_pep-like_sf"/>
</dbReference>
<dbReference type="PANTHER" id="PTHR43390">
    <property type="entry name" value="SIGNAL PEPTIDASE I"/>
    <property type="match status" value="1"/>
</dbReference>
<comment type="catalytic activity">
    <reaction evidence="3">
        <text>Cleavage of hydrophobic, N-terminal signal or leader sequences from secreted and periplasmic proteins.</text>
        <dbReference type="EC" id="3.4.21.89"/>
    </reaction>
</comment>
<evidence type="ECO:0000256" key="1">
    <source>
        <dbReference type="ARBA" id="ARBA00004401"/>
    </source>
</evidence>
<keyword evidence="3" id="KW-0645">Protease</keyword>